<feature type="transmembrane region" description="Helical" evidence="1">
    <location>
        <begin position="48"/>
        <end position="72"/>
    </location>
</feature>
<keyword evidence="1" id="KW-0812">Transmembrane</keyword>
<accession>A0A1V4BRV0</accession>
<sequence length="146" mass="16731">MLKDKLAKITQSYWLLGLAQVIHSMEETYTELYLKLNLMIEVLHQLLPWFPLVEISADMFAIFNYLMIALILGSVPVTEQGKRLGFVLMWGWAVIEILNGAFHISTWVFLHTYFPGGVSGPILFVLSIFFIQQLQATPKQVTQEVK</sequence>
<protein>
    <submittedName>
        <fullName evidence="2">HXXEE domain-containing protein</fullName>
    </submittedName>
</protein>
<dbReference type="InterPro" id="IPR025671">
    <property type="entry name" value="HXXEE"/>
</dbReference>
<gene>
    <name evidence="2" type="ORF">B1L04_13895</name>
</gene>
<organism evidence="2 3">
    <name type="scientific">Microcystis aeruginosa KW</name>
    <dbReference type="NCBI Taxonomy" id="1960155"/>
    <lineage>
        <taxon>Bacteria</taxon>
        <taxon>Bacillati</taxon>
        <taxon>Cyanobacteriota</taxon>
        <taxon>Cyanophyceae</taxon>
        <taxon>Oscillatoriophycideae</taxon>
        <taxon>Chroococcales</taxon>
        <taxon>Microcystaceae</taxon>
        <taxon>Microcystis</taxon>
    </lineage>
</organism>
<dbReference type="EMBL" id="MVGR01000004">
    <property type="protein sequence ID" value="OPF17156.1"/>
    <property type="molecule type" value="Genomic_DNA"/>
</dbReference>
<feature type="transmembrane region" description="Helical" evidence="1">
    <location>
        <begin position="84"/>
        <end position="104"/>
    </location>
</feature>
<feature type="transmembrane region" description="Helical" evidence="1">
    <location>
        <begin position="110"/>
        <end position="131"/>
    </location>
</feature>
<evidence type="ECO:0000313" key="3">
    <source>
        <dbReference type="Proteomes" id="UP000189835"/>
    </source>
</evidence>
<dbReference type="Pfam" id="PF13787">
    <property type="entry name" value="HXXEE"/>
    <property type="match status" value="1"/>
</dbReference>
<proteinExistence type="predicted"/>
<keyword evidence="1" id="KW-1133">Transmembrane helix</keyword>
<dbReference type="Proteomes" id="UP000189835">
    <property type="component" value="Unassembled WGS sequence"/>
</dbReference>
<dbReference type="AlphaFoldDB" id="A0A1V4BRV0"/>
<dbReference type="RefSeq" id="WP_012265672.1">
    <property type="nucleotide sequence ID" value="NZ_MVGR01000004.1"/>
</dbReference>
<keyword evidence="1" id="KW-0472">Membrane</keyword>
<reference evidence="2 3" key="1">
    <citation type="submission" date="2017-02" db="EMBL/GenBank/DDBJ databases">
        <title>Genome sequence of Microcystis aeruginosa KW.</title>
        <authorList>
            <person name="Oh H.-M."/>
            <person name="Ahn C.-Y."/>
            <person name="Jeong H."/>
            <person name="Srivastava A."/>
            <person name="Lee H.-G."/>
            <person name="Kang S.-R."/>
        </authorList>
    </citation>
    <scope>NUCLEOTIDE SEQUENCE [LARGE SCALE GENOMIC DNA]</scope>
    <source>
        <strain evidence="2 3">KW</strain>
    </source>
</reference>
<comment type="caution">
    <text evidence="2">The sequence shown here is derived from an EMBL/GenBank/DDBJ whole genome shotgun (WGS) entry which is preliminary data.</text>
</comment>
<evidence type="ECO:0000256" key="1">
    <source>
        <dbReference type="SAM" id="Phobius"/>
    </source>
</evidence>
<name>A0A1V4BRV0_MICAE</name>
<evidence type="ECO:0000313" key="2">
    <source>
        <dbReference type="EMBL" id="OPF17156.1"/>
    </source>
</evidence>